<dbReference type="PANTHER" id="PTHR12599:SF0">
    <property type="entry name" value="PTERIN-4-ALPHA-CARBINOLAMINE DEHYDRATASE"/>
    <property type="match status" value="1"/>
</dbReference>
<evidence type="ECO:0000256" key="1">
    <source>
        <dbReference type="ARBA" id="ARBA00001554"/>
    </source>
</evidence>
<proteinExistence type="inferred from homology"/>
<comment type="caution">
    <text evidence="5">The sequence shown here is derived from an EMBL/GenBank/DDBJ whole genome shotgun (WGS) entry which is preliminary data.</text>
</comment>
<dbReference type="InterPro" id="IPR001533">
    <property type="entry name" value="Pterin_deHydtase"/>
</dbReference>
<evidence type="ECO:0000256" key="2">
    <source>
        <dbReference type="ARBA" id="ARBA00006472"/>
    </source>
</evidence>
<gene>
    <name evidence="5" type="ORF">GW587_28770</name>
</gene>
<evidence type="ECO:0000313" key="5">
    <source>
        <dbReference type="EMBL" id="NGZ88234.1"/>
    </source>
</evidence>
<organism evidence="5 6">
    <name type="scientific">Duganella aceris</name>
    <dbReference type="NCBI Taxonomy" id="2703883"/>
    <lineage>
        <taxon>Bacteria</taxon>
        <taxon>Pseudomonadati</taxon>
        <taxon>Pseudomonadota</taxon>
        <taxon>Betaproteobacteria</taxon>
        <taxon>Burkholderiales</taxon>
        <taxon>Oxalobacteraceae</taxon>
        <taxon>Telluria group</taxon>
        <taxon>Duganella</taxon>
    </lineage>
</organism>
<accession>A0ABX0FVB5</accession>
<dbReference type="Gene3D" id="3.30.1360.20">
    <property type="entry name" value="Transcriptional coactivator/pterin dehydratase"/>
    <property type="match status" value="1"/>
</dbReference>
<dbReference type="Pfam" id="PF01329">
    <property type="entry name" value="Pterin_4a"/>
    <property type="match status" value="1"/>
</dbReference>
<reference evidence="6" key="2">
    <citation type="submission" date="2023-07" db="EMBL/GenBank/DDBJ databases">
        <title>Duganella aceri sp. nov., isolated from tree sap.</title>
        <authorList>
            <person name="Kim I.S."/>
        </authorList>
    </citation>
    <scope>NUCLEOTIDE SEQUENCE [LARGE SCALE GENOMIC DNA]</scope>
    <source>
        <strain evidence="6">SAP-35</strain>
    </source>
</reference>
<protein>
    <recommendedName>
        <fullName evidence="4">Putative pterin-4-alpha-carbinolamine dehydratase</fullName>
        <shortName evidence="4">PHS</shortName>
        <ecNumber evidence="4">4.2.1.96</ecNumber>
    </recommendedName>
    <alternativeName>
        <fullName evidence="4">4-alpha-hydroxy-tetrahydropterin dehydratase</fullName>
    </alternativeName>
    <alternativeName>
        <fullName evidence="4">Pterin carbinolamine dehydratase</fullName>
        <shortName evidence="4">PCD</shortName>
    </alternativeName>
</protein>
<evidence type="ECO:0000256" key="3">
    <source>
        <dbReference type="ARBA" id="ARBA00023239"/>
    </source>
</evidence>
<name>A0ABX0FVB5_9BURK</name>
<keyword evidence="3 4" id="KW-0456">Lyase</keyword>
<dbReference type="EMBL" id="JAADJT010000019">
    <property type="protein sequence ID" value="NGZ88234.1"/>
    <property type="molecule type" value="Genomic_DNA"/>
</dbReference>
<comment type="catalytic activity">
    <reaction evidence="1 4">
        <text>(4aS,6R)-4a-hydroxy-L-erythro-5,6,7,8-tetrahydrobiopterin = (6R)-L-erythro-6,7-dihydrobiopterin + H2O</text>
        <dbReference type="Rhea" id="RHEA:11920"/>
        <dbReference type="ChEBI" id="CHEBI:15377"/>
        <dbReference type="ChEBI" id="CHEBI:15642"/>
        <dbReference type="ChEBI" id="CHEBI:43120"/>
        <dbReference type="EC" id="4.2.1.96"/>
    </reaction>
</comment>
<sequence length="117" mass="12685">MIASAADLLASRCRPTKDALDAAEAERLLALLAGGGWAIDDNKLVRTFGFTNYYRTMAFVNALAFLSHAEDHHPEMTVTYKNCIVRYDTHSANGLSLNDFICAAKADALFDSAAVKA</sequence>
<keyword evidence="6" id="KW-1185">Reference proteome</keyword>
<evidence type="ECO:0000313" key="6">
    <source>
        <dbReference type="Proteomes" id="UP000666369"/>
    </source>
</evidence>
<dbReference type="RefSeq" id="WP_166108355.1">
    <property type="nucleotide sequence ID" value="NZ_JAADJT010000019.1"/>
</dbReference>
<comment type="similarity">
    <text evidence="2 4">Belongs to the pterin-4-alpha-carbinolamine dehydratase family.</text>
</comment>
<dbReference type="PANTHER" id="PTHR12599">
    <property type="entry name" value="PTERIN-4-ALPHA-CARBINOLAMINE DEHYDRATASE"/>
    <property type="match status" value="1"/>
</dbReference>
<evidence type="ECO:0000256" key="4">
    <source>
        <dbReference type="HAMAP-Rule" id="MF_00434"/>
    </source>
</evidence>
<dbReference type="Proteomes" id="UP000666369">
    <property type="component" value="Unassembled WGS sequence"/>
</dbReference>
<dbReference type="EC" id="4.2.1.96" evidence="4"/>
<reference evidence="5 6" key="1">
    <citation type="submission" date="2020-01" db="EMBL/GenBank/DDBJ databases">
        <authorList>
            <person name="Lee S.D."/>
        </authorList>
    </citation>
    <scope>NUCLEOTIDE SEQUENCE [LARGE SCALE GENOMIC DNA]</scope>
    <source>
        <strain evidence="5 6">SAP-35</strain>
    </source>
</reference>
<dbReference type="HAMAP" id="MF_00434">
    <property type="entry name" value="Pterin_4_alpha"/>
    <property type="match status" value="1"/>
</dbReference>
<dbReference type="InterPro" id="IPR036428">
    <property type="entry name" value="PCD_sf"/>
</dbReference>
<dbReference type="SUPFAM" id="SSF55248">
    <property type="entry name" value="PCD-like"/>
    <property type="match status" value="1"/>
</dbReference>